<reference evidence="2 3" key="1">
    <citation type="submission" date="2023-07" db="EMBL/GenBank/DDBJ databases">
        <title>Genomic Encyclopedia of Type Strains, Phase IV (KMG-IV): sequencing the most valuable type-strain genomes for metagenomic binning, comparative biology and taxonomic classification.</title>
        <authorList>
            <person name="Goeker M."/>
        </authorList>
    </citation>
    <scope>NUCLEOTIDE SEQUENCE [LARGE SCALE GENOMIC DNA]</scope>
    <source>
        <strain evidence="2 3">DSM 23494</strain>
    </source>
</reference>
<proteinExistence type="predicted"/>
<keyword evidence="3" id="KW-1185">Reference proteome</keyword>
<dbReference type="Gene3D" id="3.40.50.620">
    <property type="entry name" value="HUPs"/>
    <property type="match status" value="1"/>
</dbReference>
<organism evidence="2 3">
    <name type="scientific">Cytobacillus purgationiresistens</name>
    <dbReference type="NCBI Taxonomy" id="863449"/>
    <lineage>
        <taxon>Bacteria</taxon>
        <taxon>Bacillati</taxon>
        <taxon>Bacillota</taxon>
        <taxon>Bacilli</taxon>
        <taxon>Bacillales</taxon>
        <taxon>Bacillaceae</taxon>
        <taxon>Cytobacillus</taxon>
    </lineage>
</organism>
<dbReference type="InterPro" id="IPR002500">
    <property type="entry name" value="PAPS_reduct_dom"/>
</dbReference>
<dbReference type="EMBL" id="JAUSUB010000038">
    <property type="protein sequence ID" value="MDQ0273377.1"/>
    <property type="molecule type" value="Genomic_DNA"/>
</dbReference>
<comment type="caution">
    <text evidence="2">The sequence shown here is derived from an EMBL/GenBank/DDBJ whole genome shotgun (WGS) entry which is preliminary data.</text>
</comment>
<dbReference type="Pfam" id="PF01507">
    <property type="entry name" value="PAPS_reduct"/>
    <property type="match status" value="1"/>
</dbReference>
<dbReference type="InterPro" id="IPR014729">
    <property type="entry name" value="Rossmann-like_a/b/a_fold"/>
</dbReference>
<sequence length="168" mass="19765">MVVTGERREESPNRAKYAETELHACNNKNRLVHAWRPIIDWSEQQVWDEYEKRKFLAHPAYLLGWNRTSCFGCIFSTTDLWAMMREIAPERFNRLVRKEKELNHTIDIRRLTLEEKANMGSIKRLPNDHRLSKWVNLALNKSFHKDDLIMDKWEQPAGAMLGSIGGPC</sequence>
<evidence type="ECO:0000313" key="2">
    <source>
        <dbReference type="EMBL" id="MDQ0273377.1"/>
    </source>
</evidence>
<accession>A0ABU0AQ44</accession>
<protein>
    <submittedName>
        <fullName evidence="2">3'-phosphoadenosine 5'-phosphosulfate sulfotransferase (PAPS reductase)/FAD synthetase</fullName>
    </submittedName>
</protein>
<dbReference type="RefSeq" id="WP_307479403.1">
    <property type="nucleotide sequence ID" value="NZ_JAUSUB010000038.1"/>
</dbReference>
<feature type="domain" description="Phosphoadenosine phosphosulphate reductase" evidence="1">
    <location>
        <begin position="2"/>
        <end position="73"/>
    </location>
</feature>
<evidence type="ECO:0000259" key="1">
    <source>
        <dbReference type="Pfam" id="PF01507"/>
    </source>
</evidence>
<gene>
    <name evidence="2" type="ORF">J2S17_005309</name>
</gene>
<evidence type="ECO:0000313" key="3">
    <source>
        <dbReference type="Proteomes" id="UP001238088"/>
    </source>
</evidence>
<dbReference type="SUPFAM" id="SSF52402">
    <property type="entry name" value="Adenine nucleotide alpha hydrolases-like"/>
    <property type="match status" value="1"/>
</dbReference>
<dbReference type="Proteomes" id="UP001238088">
    <property type="component" value="Unassembled WGS sequence"/>
</dbReference>
<name>A0ABU0AQ44_9BACI</name>